<proteinExistence type="predicted"/>
<dbReference type="Gene3D" id="3.40.225.10">
    <property type="entry name" value="Class II aldolase/adducin N-terminal domain"/>
    <property type="match status" value="1"/>
</dbReference>
<dbReference type="SMART" id="SM01007">
    <property type="entry name" value="Aldolase_II"/>
    <property type="match status" value="1"/>
</dbReference>
<dbReference type="SUPFAM" id="SSF53639">
    <property type="entry name" value="AraD/HMP-PK domain-like"/>
    <property type="match status" value="1"/>
</dbReference>
<dbReference type="InterPro" id="IPR036409">
    <property type="entry name" value="Aldolase_II/adducin_N_sf"/>
</dbReference>
<accession>A0ABQ5U048</accession>
<dbReference type="Proteomes" id="UP001161409">
    <property type="component" value="Unassembled WGS sequence"/>
</dbReference>
<dbReference type="PANTHER" id="PTHR22789">
    <property type="entry name" value="FUCULOSE PHOSPHATE ALDOLASE"/>
    <property type="match status" value="1"/>
</dbReference>
<evidence type="ECO:0000313" key="4">
    <source>
        <dbReference type="EMBL" id="GLQ05056.1"/>
    </source>
</evidence>
<dbReference type="Pfam" id="PF00596">
    <property type="entry name" value="Aldolase_II"/>
    <property type="match status" value="1"/>
</dbReference>
<dbReference type="EMBL" id="BSNF01000001">
    <property type="protein sequence ID" value="GLQ05056.1"/>
    <property type="molecule type" value="Genomic_DNA"/>
</dbReference>
<keyword evidence="2" id="KW-0456">Lyase</keyword>
<evidence type="ECO:0000313" key="5">
    <source>
        <dbReference type="Proteomes" id="UP001161409"/>
    </source>
</evidence>
<comment type="caution">
    <text evidence="4">The sequence shown here is derived from an EMBL/GenBank/DDBJ whole genome shotgun (WGS) entry which is preliminary data.</text>
</comment>
<keyword evidence="1" id="KW-0479">Metal-binding</keyword>
<name>A0ABQ5U048_9PROT</name>
<evidence type="ECO:0000256" key="2">
    <source>
        <dbReference type="ARBA" id="ARBA00023239"/>
    </source>
</evidence>
<dbReference type="PANTHER" id="PTHR22789:SF0">
    <property type="entry name" value="3-OXO-TETRONATE 4-PHOSPHATE DECARBOXYLASE-RELATED"/>
    <property type="match status" value="1"/>
</dbReference>
<reference evidence="4" key="2">
    <citation type="submission" date="2023-01" db="EMBL/GenBank/DDBJ databases">
        <title>Draft genome sequence of Sneathiella chinensis strain NBRC 103408.</title>
        <authorList>
            <person name="Sun Q."/>
            <person name="Mori K."/>
        </authorList>
    </citation>
    <scope>NUCLEOTIDE SEQUENCE</scope>
    <source>
        <strain evidence="4">NBRC 103408</strain>
    </source>
</reference>
<reference evidence="4" key="1">
    <citation type="journal article" date="2014" name="Int. J. Syst. Evol. Microbiol.">
        <title>Complete genome of a new Firmicutes species belonging to the dominant human colonic microbiota ('Ruminococcus bicirculans') reveals two chromosomes and a selective capacity to utilize plant glucans.</title>
        <authorList>
            <consortium name="NISC Comparative Sequencing Program"/>
            <person name="Wegmann U."/>
            <person name="Louis P."/>
            <person name="Goesmann A."/>
            <person name="Henrissat B."/>
            <person name="Duncan S.H."/>
            <person name="Flint H.J."/>
        </authorList>
    </citation>
    <scope>NUCLEOTIDE SEQUENCE</scope>
    <source>
        <strain evidence="4">NBRC 103408</strain>
    </source>
</reference>
<dbReference type="InterPro" id="IPR001303">
    <property type="entry name" value="Aldolase_II/adducin_N"/>
</dbReference>
<evidence type="ECO:0000259" key="3">
    <source>
        <dbReference type="SMART" id="SM01007"/>
    </source>
</evidence>
<dbReference type="InterPro" id="IPR050197">
    <property type="entry name" value="Aldolase_class_II_sugar_metab"/>
</dbReference>
<sequence length="211" mass="22779">MRDSLLETARRMNDIGLNQGTSGNVSVRTETGYLITPTGMPYDDCQPADMVPMTLEGGTTGPRKPSSEWRFHQDLYRDRSDIGAIVHVHSTFATTLACLGVEVPAFHYMVAVAGGDNIRCAPYETFGTAALSDGVVTAMQDRQACLMANHGMLAAGPTLEKALAMAVEVEKLCEIYWRVLQAGGGPLLNNAEMTVILEKFKGYGQFAEPAS</sequence>
<protein>
    <submittedName>
        <fullName evidence="4">Fuculose phosphate aldolase</fullName>
    </submittedName>
</protein>
<keyword evidence="5" id="KW-1185">Reference proteome</keyword>
<organism evidence="4 5">
    <name type="scientific">Sneathiella chinensis</name>
    <dbReference type="NCBI Taxonomy" id="349750"/>
    <lineage>
        <taxon>Bacteria</taxon>
        <taxon>Pseudomonadati</taxon>
        <taxon>Pseudomonadota</taxon>
        <taxon>Alphaproteobacteria</taxon>
        <taxon>Sneathiellales</taxon>
        <taxon>Sneathiellaceae</taxon>
        <taxon>Sneathiella</taxon>
    </lineage>
</organism>
<evidence type="ECO:0000256" key="1">
    <source>
        <dbReference type="ARBA" id="ARBA00022723"/>
    </source>
</evidence>
<gene>
    <name evidence="4" type="ORF">GCM10007924_02770</name>
</gene>
<feature type="domain" description="Class II aldolase/adducin N-terminal" evidence="3">
    <location>
        <begin position="3"/>
        <end position="177"/>
    </location>
</feature>